<dbReference type="InterPro" id="IPR010203">
    <property type="entry name" value="RraA"/>
</dbReference>
<evidence type="ECO:0000256" key="7">
    <source>
        <dbReference type="ARBA" id="ARBA00025046"/>
    </source>
</evidence>
<comment type="caution">
    <text evidence="11">The sequence shown here is derived from an EMBL/GenBank/DDBJ whole genome shotgun (WGS) entry which is preliminary data.</text>
</comment>
<dbReference type="EC" id="4.1.1.112" evidence="10"/>
<dbReference type="AlphaFoldDB" id="A0A840GE02"/>
<dbReference type="PANTHER" id="PTHR33254">
    <property type="entry name" value="4-HYDROXY-4-METHYL-2-OXOGLUTARATE ALDOLASE 3-RELATED"/>
    <property type="match status" value="1"/>
</dbReference>
<reference evidence="11 12" key="1">
    <citation type="submission" date="2020-08" db="EMBL/GenBank/DDBJ databases">
        <title>Genome sequencing of Purple Non-Sulfur Bacteria from various extreme environments.</title>
        <authorList>
            <person name="Mayer M."/>
        </authorList>
    </citation>
    <scope>NUCLEOTIDE SEQUENCE [LARGE SCALE GENOMIC DNA]</scope>
    <source>
        <strain evidence="11 12">2761</strain>
    </source>
</reference>
<comment type="cofactor">
    <cofactor evidence="9">
        <name>Mg(2+)</name>
        <dbReference type="ChEBI" id="CHEBI:18420"/>
    </cofactor>
</comment>
<evidence type="ECO:0000256" key="6">
    <source>
        <dbReference type="ARBA" id="ARBA00023239"/>
    </source>
</evidence>
<organism evidence="11 12">
    <name type="scientific">Rhodocyclus tenuis</name>
    <name type="common">Rhodospirillum tenue</name>
    <dbReference type="NCBI Taxonomy" id="1066"/>
    <lineage>
        <taxon>Bacteria</taxon>
        <taxon>Pseudomonadati</taxon>
        <taxon>Pseudomonadota</taxon>
        <taxon>Betaproteobacteria</taxon>
        <taxon>Rhodocyclales</taxon>
        <taxon>Rhodocyclaceae</taxon>
        <taxon>Rhodocyclus</taxon>
    </lineage>
</organism>
<feature type="binding site" evidence="9">
    <location>
        <position position="102"/>
    </location>
    <ligand>
        <name>substrate</name>
    </ligand>
</feature>
<name>A0A840GE02_RHOTE</name>
<dbReference type="GO" id="GO:0008948">
    <property type="term" value="F:oxaloacetate decarboxylase activity"/>
    <property type="evidence" value="ECO:0007669"/>
    <property type="project" value="UniProtKB-EC"/>
</dbReference>
<gene>
    <name evidence="11" type="ORF">GGD90_001155</name>
</gene>
<dbReference type="CDD" id="cd16841">
    <property type="entry name" value="RraA_family"/>
    <property type="match status" value="1"/>
</dbReference>
<evidence type="ECO:0000313" key="12">
    <source>
        <dbReference type="Proteomes" id="UP000587070"/>
    </source>
</evidence>
<dbReference type="GO" id="GO:0047443">
    <property type="term" value="F:4-hydroxy-4-methyl-2-oxoglutarate aldolase activity"/>
    <property type="evidence" value="ECO:0007669"/>
    <property type="project" value="UniProtKB-EC"/>
</dbReference>
<accession>A0A840GE02</accession>
<dbReference type="EMBL" id="JACIGE010000003">
    <property type="protein sequence ID" value="MBB4246792.1"/>
    <property type="molecule type" value="Genomic_DNA"/>
</dbReference>
<dbReference type="RefSeq" id="WP_153115300.1">
    <property type="nucleotide sequence ID" value="NZ_JACIGE010000003.1"/>
</dbReference>
<proteinExistence type="inferred from homology"/>
<evidence type="ECO:0000256" key="10">
    <source>
        <dbReference type="RuleBase" id="RU004338"/>
    </source>
</evidence>
<evidence type="ECO:0000313" key="11">
    <source>
        <dbReference type="EMBL" id="MBB4246792.1"/>
    </source>
</evidence>
<dbReference type="Gene3D" id="3.50.30.40">
    <property type="entry name" value="Ribonuclease E inhibitor RraA/RraA-like"/>
    <property type="match status" value="1"/>
</dbReference>
<dbReference type="GO" id="GO:0046872">
    <property type="term" value="F:metal ion binding"/>
    <property type="evidence" value="ECO:0007669"/>
    <property type="project" value="UniProtKB-KW"/>
</dbReference>
<comment type="subunit">
    <text evidence="4 10">Homotrimer.</text>
</comment>
<dbReference type="Pfam" id="PF03737">
    <property type="entry name" value="RraA-like"/>
    <property type="match status" value="1"/>
</dbReference>
<dbReference type="NCBIfam" id="TIGR01935">
    <property type="entry name" value="NOT-MenG"/>
    <property type="match status" value="1"/>
</dbReference>
<comment type="catalytic activity">
    <reaction evidence="8 10">
        <text>oxaloacetate + H(+) = pyruvate + CO2</text>
        <dbReference type="Rhea" id="RHEA:15641"/>
        <dbReference type="ChEBI" id="CHEBI:15361"/>
        <dbReference type="ChEBI" id="CHEBI:15378"/>
        <dbReference type="ChEBI" id="CHEBI:16452"/>
        <dbReference type="ChEBI" id="CHEBI:16526"/>
        <dbReference type="EC" id="4.1.1.112"/>
    </reaction>
</comment>
<dbReference type="InterPro" id="IPR036704">
    <property type="entry name" value="RraA/RraA-like_sf"/>
</dbReference>
<dbReference type="EC" id="4.1.3.17" evidence="10"/>
<keyword evidence="12" id="KW-1185">Reference proteome</keyword>
<protein>
    <recommendedName>
        <fullName evidence="10">4-hydroxy-4-methyl-2-oxoglutarate aldolase</fullName>
        <shortName evidence="10">HMG aldolase</shortName>
        <ecNumber evidence="10">4.1.1.112</ecNumber>
        <ecNumber evidence="10">4.1.3.17</ecNumber>
    </recommendedName>
    <alternativeName>
        <fullName evidence="10">Oxaloacetate decarboxylase</fullName>
    </alternativeName>
</protein>
<comment type="similarity">
    <text evidence="3 10">Belongs to the class II aldolase/RraA-like family.</text>
</comment>
<feature type="binding site" evidence="9">
    <location>
        <begin position="80"/>
        <end position="83"/>
    </location>
    <ligand>
        <name>substrate</name>
    </ligand>
</feature>
<dbReference type="OrthoDB" id="943692at2"/>
<feature type="binding site" evidence="9">
    <location>
        <position position="103"/>
    </location>
    <ligand>
        <name>Mg(2+)</name>
        <dbReference type="ChEBI" id="CHEBI:18420"/>
    </ligand>
</feature>
<sequence length="164" mass="17397">MSYQTADLLDAHEARLADGSLRVATPLLQRFGGRESFAGRISTLRSFEDNSKVREALAEPGTGRVLVVDGAASLRCALLGDQLAELAQRNGWEGIVINGCIRDSAVIATIDIGVRALATHPLKSVKRGLGEREVPLAFAGIAFLPGEWLCADADGIIVCRDALA</sequence>
<dbReference type="NCBIfam" id="NF006875">
    <property type="entry name" value="PRK09372.1"/>
    <property type="match status" value="1"/>
</dbReference>
<evidence type="ECO:0000256" key="1">
    <source>
        <dbReference type="ARBA" id="ARBA00001342"/>
    </source>
</evidence>
<evidence type="ECO:0000256" key="9">
    <source>
        <dbReference type="PIRSR" id="PIRSR605493-1"/>
    </source>
</evidence>
<evidence type="ECO:0000256" key="3">
    <source>
        <dbReference type="ARBA" id="ARBA00008621"/>
    </source>
</evidence>
<dbReference type="PANTHER" id="PTHR33254:SF4">
    <property type="entry name" value="4-HYDROXY-4-METHYL-2-OXOGLUTARATE ALDOLASE 3-RELATED"/>
    <property type="match status" value="1"/>
</dbReference>
<evidence type="ECO:0000256" key="5">
    <source>
        <dbReference type="ARBA" id="ARBA00022723"/>
    </source>
</evidence>
<dbReference type="SUPFAM" id="SSF89562">
    <property type="entry name" value="RraA-like"/>
    <property type="match status" value="1"/>
</dbReference>
<keyword evidence="9" id="KW-0460">Magnesium</keyword>
<dbReference type="GO" id="GO:0051252">
    <property type="term" value="P:regulation of RNA metabolic process"/>
    <property type="evidence" value="ECO:0007669"/>
    <property type="project" value="InterPro"/>
</dbReference>
<keyword evidence="5 9" id="KW-0479">Metal-binding</keyword>
<dbReference type="InterPro" id="IPR005493">
    <property type="entry name" value="RraA/RraA-like"/>
</dbReference>
<comment type="function">
    <text evidence="7 10">Catalyzes the aldol cleavage of 4-hydroxy-4-methyl-2-oxoglutarate (HMG) into 2 molecules of pyruvate. Also contains a secondary oxaloacetate (OAA) decarboxylase activity due to the common pyruvate enolate transition state formed following C-C bond cleavage in the retro-aldol and decarboxylation reactions.</text>
</comment>
<comment type="catalytic activity">
    <reaction evidence="1 10">
        <text>4-hydroxy-4-methyl-2-oxoglutarate = 2 pyruvate</text>
        <dbReference type="Rhea" id="RHEA:22748"/>
        <dbReference type="ChEBI" id="CHEBI:15361"/>
        <dbReference type="ChEBI" id="CHEBI:58276"/>
        <dbReference type="EC" id="4.1.3.17"/>
    </reaction>
</comment>
<keyword evidence="6 10" id="KW-0456">Lyase</keyword>
<evidence type="ECO:0000256" key="4">
    <source>
        <dbReference type="ARBA" id="ARBA00011233"/>
    </source>
</evidence>
<dbReference type="GO" id="GO:0008428">
    <property type="term" value="F:ribonuclease inhibitor activity"/>
    <property type="evidence" value="ECO:0007669"/>
    <property type="project" value="InterPro"/>
</dbReference>
<dbReference type="Proteomes" id="UP000587070">
    <property type="component" value="Unassembled WGS sequence"/>
</dbReference>
<comment type="cofactor">
    <cofactor evidence="2 10">
        <name>a divalent metal cation</name>
        <dbReference type="ChEBI" id="CHEBI:60240"/>
    </cofactor>
</comment>
<evidence type="ECO:0000256" key="8">
    <source>
        <dbReference type="ARBA" id="ARBA00047973"/>
    </source>
</evidence>
<evidence type="ECO:0000256" key="2">
    <source>
        <dbReference type="ARBA" id="ARBA00001968"/>
    </source>
</evidence>